<protein>
    <submittedName>
        <fullName evidence="3">Adenine-specific DNA methylase</fullName>
    </submittedName>
</protein>
<evidence type="ECO:0000256" key="2">
    <source>
        <dbReference type="ARBA" id="ARBA00022679"/>
    </source>
</evidence>
<gene>
    <name evidence="3" type="ORF">FHY67_04250</name>
</gene>
<dbReference type="EMBL" id="VFBM01000002">
    <property type="protein sequence ID" value="TNX93656.1"/>
    <property type="molecule type" value="Genomic_DNA"/>
</dbReference>
<keyword evidence="2" id="KW-0808">Transferase</keyword>
<accession>A0A8H2PT40</accession>
<dbReference type="GO" id="GO:0008168">
    <property type="term" value="F:methyltransferase activity"/>
    <property type="evidence" value="ECO:0007669"/>
    <property type="project" value="UniProtKB-KW"/>
</dbReference>
<dbReference type="AlphaFoldDB" id="A0A8H2PT40"/>
<dbReference type="PROSITE" id="PS00092">
    <property type="entry name" value="N6_MTASE"/>
    <property type="match status" value="1"/>
</dbReference>
<dbReference type="SUPFAM" id="SSF53335">
    <property type="entry name" value="S-adenosyl-L-methionine-dependent methyltransferases"/>
    <property type="match status" value="1"/>
</dbReference>
<dbReference type="InterPro" id="IPR029063">
    <property type="entry name" value="SAM-dependent_MTases_sf"/>
</dbReference>
<name>A0A8H2PT40_ACIRA</name>
<dbReference type="Proteomes" id="UP000314285">
    <property type="component" value="Unassembled WGS sequence"/>
</dbReference>
<evidence type="ECO:0000256" key="1">
    <source>
        <dbReference type="ARBA" id="ARBA00022603"/>
    </source>
</evidence>
<keyword evidence="1 3" id="KW-0489">Methyltransferase</keyword>
<evidence type="ECO:0000313" key="4">
    <source>
        <dbReference type="Proteomes" id="UP000314285"/>
    </source>
</evidence>
<proteinExistence type="predicted"/>
<evidence type="ECO:0000313" key="3">
    <source>
        <dbReference type="EMBL" id="TNX93656.1"/>
    </source>
</evidence>
<dbReference type="GO" id="GO:0003676">
    <property type="term" value="F:nucleic acid binding"/>
    <property type="evidence" value="ECO:0007669"/>
    <property type="project" value="InterPro"/>
</dbReference>
<organism evidence="3 4">
    <name type="scientific">Acinetobacter radioresistens</name>
    <dbReference type="NCBI Taxonomy" id="40216"/>
    <lineage>
        <taxon>Bacteria</taxon>
        <taxon>Pseudomonadati</taxon>
        <taxon>Pseudomonadota</taxon>
        <taxon>Gammaproteobacteria</taxon>
        <taxon>Moraxellales</taxon>
        <taxon>Moraxellaceae</taxon>
        <taxon>Acinetobacter</taxon>
    </lineage>
</organism>
<reference evidence="3 4" key="1">
    <citation type="submission" date="2019-06" db="EMBL/GenBank/DDBJ databases">
        <title>Genome of Acinetobacter radioresistens APH1, a phenol degrading strain.</title>
        <authorList>
            <person name="Liu Y."/>
        </authorList>
    </citation>
    <scope>NUCLEOTIDE SEQUENCE [LARGE SCALE GENOMIC DNA]</scope>
    <source>
        <strain evidence="3 4">APH1</strain>
    </source>
</reference>
<comment type="caution">
    <text evidence="3">The sequence shown here is derived from an EMBL/GenBank/DDBJ whole genome shotgun (WGS) entry which is preliminary data.</text>
</comment>
<dbReference type="Gene3D" id="3.40.50.150">
    <property type="entry name" value="Vaccinia Virus protein VP39"/>
    <property type="match status" value="1"/>
</dbReference>
<dbReference type="InterPro" id="IPR002052">
    <property type="entry name" value="DNA_methylase_N6_adenine_CS"/>
</dbReference>
<sequence>MKDQHDNKTVDWVGQFSRAWAMPNKNTFSIKPIRELIEKHNSCELLSIDPFANTSRIAKVTNDIDWTMDTDFALDALSFLKTFEDESVDLVLFDPPYSPRQVSECYKKLGLSVSSQDTQAKFWGDLKKEIARITKVGGKVLSFGWNSNGIGKTKGFQIVELLTVAHGGNHNDTICTVEIKVSSQGGAA</sequence>
<dbReference type="GO" id="GO:0032259">
    <property type="term" value="P:methylation"/>
    <property type="evidence" value="ECO:0007669"/>
    <property type="project" value="UniProtKB-KW"/>
</dbReference>
<dbReference type="RefSeq" id="WP_139880546.1">
    <property type="nucleotide sequence ID" value="NZ_VFBM01000002.1"/>
</dbReference>